<evidence type="ECO:0000256" key="1">
    <source>
        <dbReference type="SAM" id="MobiDB-lite"/>
    </source>
</evidence>
<name>A0A9P9WU65_9PEZI</name>
<dbReference type="Proteomes" id="UP000829685">
    <property type="component" value="Unassembled WGS sequence"/>
</dbReference>
<dbReference type="EMBL" id="JAFIMR010000004">
    <property type="protein sequence ID" value="KAI1879218.1"/>
    <property type="molecule type" value="Genomic_DNA"/>
</dbReference>
<evidence type="ECO:0000313" key="3">
    <source>
        <dbReference type="Proteomes" id="UP000829685"/>
    </source>
</evidence>
<feature type="region of interest" description="Disordered" evidence="1">
    <location>
        <begin position="142"/>
        <end position="166"/>
    </location>
</feature>
<gene>
    <name evidence="2" type="ORF">JX265_002172</name>
</gene>
<keyword evidence="3" id="KW-1185">Reference proteome</keyword>
<sequence length="175" mass="19049">MASDMDSNAAKALLCELMAVLPPWSHDEQEYADRPLRGLCAAVDCSSAVMTQSALCQGHQAGLAAKITLWRTMDKSLVSFEAHEALEIRFQNNTLNRGSVQVASGSAGAMPDSRRCRTCGEASGKIPYCRFHLGRRADALKSRKAKRNRLKAQAQSRAARTPETVDGVTDLLRSL</sequence>
<protein>
    <submittedName>
        <fullName evidence="2">Uncharacterized protein</fullName>
    </submittedName>
</protein>
<accession>A0A9P9WU65</accession>
<evidence type="ECO:0000313" key="2">
    <source>
        <dbReference type="EMBL" id="KAI1879218.1"/>
    </source>
</evidence>
<proteinExistence type="predicted"/>
<dbReference type="AlphaFoldDB" id="A0A9P9WU65"/>
<reference evidence="2" key="1">
    <citation type="submission" date="2021-03" db="EMBL/GenBank/DDBJ databases">
        <title>Revisited historic fungal species revealed as producer of novel bioactive compounds through whole genome sequencing and comparative genomics.</title>
        <authorList>
            <person name="Vignolle G.A."/>
            <person name="Hochenegger N."/>
            <person name="Mach R.L."/>
            <person name="Mach-Aigner A.R."/>
            <person name="Javad Rahimi M."/>
            <person name="Salim K.A."/>
            <person name="Chan C.M."/>
            <person name="Lim L.B.L."/>
            <person name="Cai F."/>
            <person name="Druzhinina I.S."/>
            <person name="U'Ren J.M."/>
            <person name="Derntl C."/>
        </authorList>
    </citation>
    <scope>NUCLEOTIDE SEQUENCE</scope>
    <source>
        <strain evidence="2">TUCIM 5799</strain>
    </source>
</reference>
<comment type="caution">
    <text evidence="2">The sequence shown here is derived from an EMBL/GenBank/DDBJ whole genome shotgun (WGS) entry which is preliminary data.</text>
</comment>
<organism evidence="2 3">
    <name type="scientific">Neoarthrinium moseri</name>
    <dbReference type="NCBI Taxonomy" id="1658444"/>
    <lineage>
        <taxon>Eukaryota</taxon>
        <taxon>Fungi</taxon>
        <taxon>Dikarya</taxon>
        <taxon>Ascomycota</taxon>
        <taxon>Pezizomycotina</taxon>
        <taxon>Sordariomycetes</taxon>
        <taxon>Xylariomycetidae</taxon>
        <taxon>Amphisphaeriales</taxon>
        <taxon>Apiosporaceae</taxon>
        <taxon>Neoarthrinium</taxon>
    </lineage>
</organism>